<evidence type="ECO:0000313" key="3">
    <source>
        <dbReference type="EMBL" id="ELB40434.1"/>
    </source>
</evidence>
<dbReference type="EMBL" id="AHXS01000012">
    <property type="protein sequence ID" value="ELB40434.1"/>
    <property type="molecule type" value="Genomic_DNA"/>
</dbReference>
<reference evidence="3 4" key="1">
    <citation type="submission" date="2012-12" db="EMBL/GenBank/DDBJ databases">
        <title>The Genome Sequence of Enterococcus faecium E2039.</title>
        <authorList>
            <consortium name="The Broad Institute Genome Sequencing Platform"/>
            <consortium name="The Broad Institute Genome Sequencing Center for Infectious Disease"/>
            <person name="Earl A.M."/>
            <person name="Gilmore M.S."/>
            <person name="van Schaik W."/>
            <person name="Lebreton F."/>
            <person name="Willems R.J."/>
            <person name="Walker B."/>
            <person name="Young S.K."/>
            <person name="Zeng Q."/>
            <person name="Gargeya S."/>
            <person name="Fitzgerald M."/>
            <person name="Haas B."/>
            <person name="Abouelleil A."/>
            <person name="Alvarado L."/>
            <person name="Arachchi H.M."/>
            <person name="Berlin A.M."/>
            <person name="Chapman S.B."/>
            <person name="Dewar J."/>
            <person name="Goldberg J."/>
            <person name="Griggs A."/>
            <person name="Gujja S."/>
            <person name="Hansen M."/>
            <person name="Howarth C."/>
            <person name="Imamovic A."/>
            <person name="Larimer J."/>
            <person name="McCowan C."/>
            <person name="Murphy C."/>
            <person name="Neiman D."/>
            <person name="Pearson M."/>
            <person name="Priest M."/>
            <person name="Roberts A."/>
            <person name="Saif S."/>
            <person name="Shea T."/>
            <person name="Sisk P."/>
            <person name="Sykes S."/>
            <person name="Wortman J."/>
            <person name="Nusbaum C."/>
            <person name="Birren B."/>
        </authorList>
    </citation>
    <scope>NUCLEOTIDE SEQUENCE [LARGE SCALE GENOMIC DNA]</scope>
    <source>
        <strain evidence="3 4">E2039</strain>
    </source>
</reference>
<dbReference type="Proteomes" id="UP000010504">
    <property type="component" value="Unassembled WGS sequence"/>
</dbReference>
<feature type="domain" description="Alcohol dehydrogenase iron-type/glycerol dehydrogenase GldA" evidence="2">
    <location>
        <begin position="10"/>
        <end position="98"/>
    </location>
</feature>
<accession>A0A829A9H6</accession>
<dbReference type="Gene3D" id="3.40.50.1970">
    <property type="match status" value="1"/>
</dbReference>
<dbReference type="AlphaFoldDB" id="A0A829A9H6"/>
<name>A0A829A9H6_ENTFC</name>
<dbReference type="InterPro" id="IPR044731">
    <property type="entry name" value="BDH-like"/>
</dbReference>
<evidence type="ECO:0000256" key="1">
    <source>
        <dbReference type="ARBA" id="ARBA00023002"/>
    </source>
</evidence>
<protein>
    <recommendedName>
        <fullName evidence="2">Alcohol dehydrogenase iron-type/glycerol dehydrogenase GldA domain-containing protein</fullName>
    </recommendedName>
</protein>
<evidence type="ECO:0000259" key="2">
    <source>
        <dbReference type="Pfam" id="PF00465"/>
    </source>
</evidence>
<dbReference type="GO" id="GO:0005829">
    <property type="term" value="C:cytosol"/>
    <property type="evidence" value="ECO:0007669"/>
    <property type="project" value="TreeGrafter"/>
</dbReference>
<sequence>MSNRMILNETSYFGKGAIESIVPEFQQRGSSKAAVITDKGLIEHGIATKVTELLDNAGIDYVLYDGIVPNPTIQNVKDGVAFVKEAEADCLIAIGGGRQSIRQKPLGLF</sequence>
<dbReference type="PANTHER" id="PTHR43633:SF1">
    <property type="entry name" value="ALCOHOL DEHYDROGENASE YQHD"/>
    <property type="match status" value="1"/>
</dbReference>
<dbReference type="GO" id="GO:1990002">
    <property type="term" value="F:methylglyoxal reductase (NADPH) (acetol producing) activity"/>
    <property type="evidence" value="ECO:0007669"/>
    <property type="project" value="TreeGrafter"/>
</dbReference>
<comment type="caution">
    <text evidence="3">The sequence shown here is derived from an EMBL/GenBank/DDBJ whole genome shotgun (WGS) entry which is preliminary data.</text>
</comment>
<keyword evidence="1" id="KW-0560">Oxidoreductase</keyword>
<dbReference type="GO" id="GO:1990362">
    <property type="term" value="F:butanol dehydrogenase (NAD+) activity"/>
    <property type="evidence" value="ECO:0007669"/>
    <property type="project" value="InterPro"/>
</dbReference>
<organism evidence="3 4">
    <name type="scientific">Enterococcus faecium EnGen0026</name>
    <dbReference type="NCBI Taxonomy" id="1138917"/>
    <lineage>
        <taxon>Bacteria</taxon>
        <taxon>Bacillati</taxon>
        <taxon>Bacillota</taxon>
        <taxon>Bacilli</taxon>
        <taxon>Lactobacillales</taxon>
        <taxon>Enterococcaceae</taxon>
        <taxon>Enterococcus</taxon>
    </lineage>
</organism>
<dbReference type="GO" id="GO:0046872">
    <property type="term" value="F:metal ion binding"/>
    <property type="evidence" value="ECO:0007669"/>
    <property type="project" value="InterPro"/>
</dbReference>
<proteinExistence type="predicted"/>
<evidence type="ECO:0000313" key="4">
    <source>
        <dbReference type="Proteomes" id="UP000010504"/>
    </source>
</evidence>
<dbReference type="SUPFAM" id="SSF56796">
    <property type="entry name" value="Dehydroquinate synthase-like"/>
    <property type="match status" value="1"/>
</dbReference>
<dbReference type="PANTHER" id="PTHR43633">
    <property type="entry name" value="ALCOHOL DEHYDROGENASE YQHD"/>
    <property type="match status" value="1"/>
</dbReference>
<dbReference type="GO" id="GO:0008106">
    <property type="term" value="F:alcohol dehydrogenase (NADP+) activity"/>
    <property type="evidence" value="ECO:0007669"/>
    <property type="project" value="TreeGrafter"/>
</dbReference>
<dbReference type="Pfam" id="PF00465">
    <property type="entry name" value="Fe-ADH"/>
    <property type="match status" value="1"/>
</dbReference>
<gene>
    <name evidence="3" type="ORF">OKA_04111</name>
</gene>
<dbReference type="InterPro" id="IPR001670">
    <property type="entry name" value="ADH_Fe/GldA"/>
</dbReference>